<keyword evidence="2" id="KW-1185">Reference proteome</keyword>
<proteinExistence type="predicted"/>
<comment type="caution">
    <text evidence="1">The sequence shown here is derived from an EMBL/GenBank/DDBJ whole genome shotgun (WGS) entry which is preliminary data.</text>
</comment>
<evidence type="ECO:0008006" key="3">
    <source>
        <dbReference type="Google" id="ProtNLM"/>
    </source>
</evidence>
<dbReference type="RefSeq" id="WP_344603374.1">
    <property type="nucleotide sequence ID" value="NZ_BAAAHE010000011.1"/>
</dbReference>
<dbReference type="SUPFAM" id="SSF55729">
    <property type="entry name" value="Acyl-CoA N-acyltransferases (Nat)"/>
    <property type="match status" value="1"/>
</dbReference>
<gene>
    <name evidence="1" type="ORF">GCM10009547_15810</name>
</gene>
<dbReference type="EMBL" id="BAAAHE010000011">
    <property type="protein sequence ID" value="GAA0614784.1"/>
    <property type="molecule type" value="Genomic_DNA"/>
</dbReference>
<evidence type="ECO:0000313" key="1">
    <source>
        <dbReference type="EMBL" id="GAA0614784.1"/>
    </source>
</evidence>
<accession>A0ABP3RUH7</accession>
<organism evidence="1 2">
    <name type="scientific">Sporichthya brevicatena</name>
    <dbReference type="NCBI Taxonomy" id="171442"/>
    <lineage>
        <taxon>Bacteria</taxon>
        <taxon>Bacillati</taxon>
        <taxon>Actinomycetota</taxon>
        <taxon>Actinomycetes</taxon>
        <taxon>Sporichthyales</taxon>
        <taxon>Sporichthyaceae</taxon>
        <taxon>Sporichthya</taxon>
    </lineage>
</organism>
<protein>
    <recommendedName>
        <fullName evidence="3">N-acetyltransferase domain-containing protein</fullName>
    </recommendedName>
</protein>
<dbReference type="Proteomes" id="UP001500957">
    <property type="component" value="Unassembled WGS sequence"/>
</dbReference>
<sequence length="221" mass="22543">MGEHPLATLIRAAAAGEFPTADAGWRRVPPWRDGVEAVVAFTGHAVLAISERVADDELTKLGVDGLGGAHHPAVIAALADGGWIDSLDSLFVGVGTGAWEARGTGGHLIERPDLAGHPRVGFAQRVRDDVRVLGRTDASDTSVVVLARGIGGLIELSFELDQSRRGAGGGTALVRAGLAAVPAGELVVAACAPGNAASMRALLRAGFSPVGSIQLFTPGRP</sequence>
<reference evidence="2" key="1">
    <citation type="journal article" date="2019" name="Int. J. Syst. Evol. Microbiol.">
        <title>The Global Catalogue of Microorganisms (GCM) 10K type strain sequencing project: providing services to taxonomists for standard genome sequencing and annotation.</title>
        <authorList>
            <consortium name="The Broad Institute Genomics Platform"/>
            <consortium name="The Broad Institute Genome Sequencing Center for Infectious Disease"/>
            <person name="Wu L."/>
            <person name="Ma J."/>
        </authorList>
    </citation>
    <scope>NUCLEOTIDE SEQUENCE [LARGE SCALE GENOMIC DNA]</scope>
    <source>
        <strain evidence="2">JCM 10671</strain>
    </source>
</reference>
<evidence type="ECO:0000313" key="2">
    <source>
        <dbReference type="Proteomes" id="UP001500957"/>
    </source>
</evidence>
<dbReference type="Gene3D" id="3.40.630.30">
    <property type="match status" value="1"/>
</dbReference>
<dbReference type="InterPro" id="IPR016181">
    <property type="entry name" value="Acyl_CoA_acyltransferase"/>
</dbReference>
<name>A0ABP3RUH7_9ACTN</name>